<accession>A0A0K2ZW97</accession>
<evidence type="ECO:0000256" key="1">
    <source>
        <dbReference type="SAM" id="SignalP"/>
    </source>
</evidence>
<dbReference type="Proteomes" id="UP000045978">
    <property type="component" value="Unassembled WGS sequence"/>
</dbReference>
<dbReference type="AlphaFoldDB" id="A0A0K2ZW97"/>
<evidence type="ECO:0008006" key="4">
    <source>
        <dbReference type="Google" id="ProtNLM"/>
    </source>
</evidence>
<keyword evidence="1" id="KW-0732">Signal</keyword>
<feature type="signal peptide" evidence="1">
    <location>
        <begin position="1"/>
        <end position="28"/>
    </location>
</feature>
<dbReference type="EMBL" id="CXOJ01000061">
    <property type="protein sequence ID" value="CTP89938.1"/>
    <property type="molecule type" value="Genomic_DNA"/>
</dbReference>
<feature type="chain" id="PRO_5005493240" description="TonB-dependent receptor" evidence="1">
    <location>
        <begin position="29"/>
        <end position="86"/>
    </location>
</feature>
<sequence>MNFPKSFRAPRRTTLALLLSAMVAHAQAASDASAPVADAGAQVSTLDQVQVVGQVTTYAKTSVSKEMLDRQFAMGSVNDALNELPG</sequence>
<evidence type="ECO:0000313" key="2">
    <source>
        <dbReference type="EMBL" id="CTP89938.1"/>
    </source>
</evidence>
<proteinExistence type="predicted"/>
<reference evidence="2 3" key="1">
    <citation type="submission" date="2015-07" db="EMBL/GenBank/DDBJ databases">
        <authorList>
            <person name="Noorani M."/>
        </authorList>
    </citation>
    <scope>NUCLEOTIDE SEQUENCE [LARGE SCALE GENOMIC DNA]</scope>
    <source>
        <strain evidence="2">LMG730</strain>
    </source>
</reference>
<gene>
    <name evidence="2" type="ORF">XTPLMG730_2646</name>
</gene>
<evidence type="ECO:0000313" key="3">
    <source>
        <dbReference type="Proteomes" id="UP000045978"/>
    </source>
</evidence>
<organism evidence="2 3">
    <name type="scientific">Xanthomonas graminis pv. phlei</name>
    <dbReference type="NCBI Taxonomy" id="487906"/>
    <lineage>
        <taxon>Bacteria</taxon>
        <taxon>Pseudomonadati</taxon>
        <taxon>Pseudomonadota</taxon>
        <taxon>Gammaproteobacteria</taxon>
        <taxon>Lysobacterales</taxon>
        <taxon>Lysobacteraceae</taxon>
        <taxon>Xanthomonas</taxon>
        <taxon>Xanthomonas translucens group</taxon>
        <taxon>Xanthomonas graminis</taxon>
    </lineage>
</organism>
<protein>
    <recommendedName>
        <fullName evidence="4">TonB-dependent receptor</fullName>
    </recommendedName>
</protein>
<name>A0A0K2ZW97_9XANT</name>